<gene>
    <name evidence="8" type="ORF">LTLLF_133925</name>
</gene>
<dbReference type="GO" id="GO:0006412">
    <property type="term" value="P:translation"/>
    <property type="evidence" value="ECO:0007669"/>
    <property type="project" value="InterPro"/>
</dbReference>
<dbReference type="PANTHER" id="PTHR10114">
    <property type="entry name" value="60S RIBOSOMAL PROTEIN L36"/>
    <property type="match status" value="1"/>
</dbReference>
<evidence type="ECO:0000256" key="7">
    <source>
        <dbReference type="ARBA" id="ARBA00035331"/>
    </source>
</evidence>
<evidence type="ECO:0000256" key="2">
    <source>
        <dbReference type="ARBA" id="ARBA00011133"/>
    </source>
</evidence>
<evidence type="ECO:0000256" key="4">
    <source>
        <dbReference type="ARBA" id="ARBA00023274"/>
    </source>
</evidence>
<protein>
    <recommendedName>
        <fullName evidence="6">Large ribosomal subunit protein eL36</fullName>
    </recommendedName>
    <alternativeName>
        <fullName evidence="7">60S ribosomal protein L36</fullName>
    </alternativeName>
</protein>
<sequence length="114" mass="13108">MALRYPMAVGLNKGHKVTKNVSQPRHSRWRGRLTKHTKFVRDMIQEVCCFAPYEQRALELLKVSKDKRSSRQVQTSSSAVLTVYQSSFTFLRKPPDDGTLEFFAISKKKLMTSA</sequence>
<dbReference type="Pfam" id="PF01158">
    <property type="entry name" value="Ribosomal_L36e"/>
    <property type="match status" value="1"/>
</dbReference>
<comment type="subunit">
    <text evidence="2">Component of the large ribosomal subunit.</text>
</comment>
<dbReference type="EMBL" id="JAATJU010021082">
    <property type="protein sequence ID" value="KAH0514735.1"/>
    <property type="molecule type" value="Genomic_DNA"/>
</dbReference>
<dbReference type="FunFam" id="1.10.10.1760:FF:000001">
    <property type="entry name" value="60S ribosomal protein L36"/>
    <property type="match status" value="1"/>
</dbReference>
<comment type="similarity">
    <text evidence="1">Belongs to the eukaryotic ribosomal protein eL36 family.</text>
</comment>
<dbReference type="InterPro" id="IPR038097">
    <property type="entry name" value="Ribosomal_eL36_sf"/>
</dbReference>
<reference evidence="8" key="1">
    <citation type="submission" date="2020-03" db="EMBL/GenBank/DDBJ databases">
        <title>Studies in the Genomics of Life Span.</title>
        <authorList>
            <person name="Glass D."/>
        </authorList>
    </citation>
    <scope>NUCLEOTIDE SEQUENCE</scope>
    <source>
        <strain evidence="8">LTLLF</strain>
        <tissue evidence="8">Muscle</tissue>
    </source>
</reference>
<dbReference type="Gene3D" id="1.10.10.1760">
    <property type="entry name" value="60S ribosomal protein L36"/>
    <property type="match status" value="1"/>
</dbReference>
<comment type="caution">
    <text evidence="8">The sequence shown here is derived from an EMBL/GenBank/DDBJ whole genome shotgun (WGS) entry which is preliminary data.</text>
</comment>
<dbReference type="GO" id="GO:0003735">
    <property type="term" value="F:structural constituent of ribosome"/>
    <property type="evidence" value="ECO:0007669"/>
    <property type="project" value="InterPro"/>
</dbReference>
<dbReference type="Proteomes" id="UP000710432">
    <property type="component" value="Unassembled WGS sequence"/>
</dbReference>
<keyword evidence="3 8" id="KW-0689">Ribosomal protein</keyword>
<dbReference type="GO" id="GO:1990904">
    <property type="term" value="C:ribonucleoprotein complex"/>
    <property type="evidence" value="ECO:0007669"/>
    <property type="project" value="UniProtKB-KW"/>
</dbReference>
<accession>A0A8J6KVC7</accession>
<keyword evidence="4" id="KW-0687">Ribonucleoprotein</keyword>
<proteinExistence type="inferred from homology"/>
<evidence type="ECO:0000256" key="3">
    <source>
        <dbReference type="ARBA" id="ARBA00022980"/>
    </source>
</evidence>
<dbReference type="AlphaFoldDB" id="A0A8J6KVC7"/>
<comment type="function">
    <text evidence="5">Component of the large ribosomal subunit. The ribosome is a large ribonucleoprotein complex responsible for the synthesis of proteins in the cell.</text>
</comment>
<organism evidence="8 9">
    <name type="scientific">Microtus ochrogaster</name>
    <name type="common">Prairie vole</name>
    <dbReference type="NCBI Taxonomy" id="79684"/>
    <lineage>
        <taxon>Eukaryota</taxon>
        <taxon>Metazoa</taxon>
        <taxon>Chordata</taxon>
        <taxon>Craniata</taxon>
        <taxon>Vertebrata</taxon>
        <taxon>Euteleostomi</taxon>
        <taxon>Mammalia</taxon>
        <taxon>Eutheria</taxon>
        <taxon>Euarchontoglires</taxon>
        <taxon>Glires</taxon>
        <taxon>Rodentia</taxon>
        <taxon>Myomorpha</taxon>
        <taxon>Muroidea</taxon>
        <taxon>Cricetidae</taxon>
        <taxon>Arvicolinae</taxon>
        <taxon>Microtus</taxon>
    </lineage>
</organism>
<evidence type="ECO:0000313" key="9">
    <source>
        <dbReference type="Proteomes" id="UP000710432"/>
    </source>
</evidence>
<evidence type="ECO:0000256" key="1">
    <source>
        <dbReference type="ARBA" id="ARBA00006509"/>
    </source>
</evidence>
<evidence type="ECO:0000256" key="5">
    <source>
        <dbReference type="ARBA" id="ARBA00034092"/>
    </source>
</evidence>
<dbReference type="InterPro" id="IPR000509">
    <property type="entry name" value="Ribosomal_eL36"/>
</dbReference>
<name>A0A8J6KVC7_MICOH</name>
<dbReference type="GO" id="GO:0005840">
    <property type="term" value="C:ribosome"/>
    <property type="evidence" value="ECO:0007669"/>
    <property type="project" value="UniProtKB-KW"/>
</dbReference>
<evidence type="ECO:0000313" key="8">
    <source>
        <dbReference type="EMBL" id="KAH0514735.1"/>
    </source>
</evidence>
<evidence type="ECO:0000256" key="6">
    <source>
        <dbReference type="ARBA" id="ARBA00035226"/>
    </source>
</evidence>